<evidence type="ECO:0000256" key="2">
    <source>
        <dbReference type="ARBA" id="ARBA00005262"/>
    </source>
</evidence>
<keyword evidence="9" id="KW-1185">Reference proteome</keyword>
<feature type="transmembrane region" description="Helical" evidence="7">
    <location>
        <begin position="110"/>
        <end position="135"/>
    </location>
</feature>
<dbReference type="InterPro" id="IPR003370">
    <property type="entry name" value="Chromate_transpt"/>
</dbReference>
<evidence type="ECO:0000256" key="5">
    <source>
        <dbReference type="ARBA" id="ARBA00022989"/>
    </source>
</evidence>
<proteinExistence type="inferred from homology"/>
<gene>
    <name evidence="8" type="ORF">J2Z62_000284</name>
</gene>
<dbReference type="PANTHER" id="PTHR43663">
    <property type="entry name" value="CHROMATE TRANSPORT PROTEIN-RELATED"/>
    <property type="match status" value="1"/>
</dbReference>
<evidence type="ECO:0000313" key="9">
    <source>
        <dbReference type="Proteomes" id="UP001240643"/>
    </source>
</evidence>
<evidence type="ECO:0000256" key="6">
    <source>
        <dbReference type="ARBA" id="ARBA00023136"/>
    </source>
</evidence>
<organism evidence="8 9">
    <name type="scientific">Mycoplasmoides fastidiosum</name>
    <dbReference type="NCBI Taxonomy" id="92758"/>
    <lineage>
        <taxon>Bacteria</taxon>
        <taxon>Bacillati</taxon>
        <taxon>Mycoplasmatota</taxon>
        <taxon>Mycoplasmoidales</taxon>
        <taxon>Mycoplasmoidaceae</taxon>
        <taxon>Mycoplasmoides</taxon>
    </lineage>
</organism>
<evidence type="ECO:0000256" key="4">
    <source>
        <dbReference type="ARBA" id="ARBA00022692"/>
    </source>
</evidence>
<comment type="subcellular location">
    <subcellularLocation>
        <location evidence="1">Cell membrane</location>
        <topology evidence="1">Multi-pass membrane protein</topology>
    </subcellularLocation>
</comment>
<dbReference type="Proteomes" id="UP001240643">
    <property type="component" value="Unassembled WGS sequence"/>
</dbReference>
<feature type="transmembrane region" description="Helical" evidence="7">
    <location>
        <begin position="171"/>
        <end position="190"/>
    </location>
</feature>
<feature type="transmembrane region" description="Helical" evidence="7">
    <location>
        <begin position="12"/>
        <end position="31"/>
    </location>
</feature>
<keyword evidence="6 7" id="KW-0472">Membrane</keyword>
<keyword evidence="5 7" id="KW-1133">Transmembrane helix</keyword>
<dbReference type="PANTHER" id="PTHR43663:SF1">
    <property type="entry name" value="CHROMATE TRANSPORTER"/>
    <property type="match status" value="1"/>
</dbReference>
<evidence type="ECO:0000313" key="8">
    <source>
        <dbReference type="EMBL" id="MDQ0513846.1"/>
    </source>
</evidence>
<keyword evidence="4 7" id="KW-0812">Transmembrane</keyword>
<feature type="transmembrane region" description="Helical" evidence="7">
    <location>
        <begin position="80"/>
        <end position="104"/>
    </location>
</feature>
<feature type="transmembrane region" description="Helical" evidence="7">
    <location>
        <begin position="147"/>
        <end position="165"/>
    </location>
</feature>
<accession>A0ABU0LYQ8</accession>
<evidence type="ECO:0000256" key="3">
    <source>
        <dbReference type="ARBA" id="ARBA00022475"/>
    </source>
</evidence>
<evidence type="ECO:0000256" key="1">
    <source>
        <dbReference type="ARBA" id="ARBA00004651"/>
    </source>
</evidence>
<name>A0ABU0LYQ8_9BACT</name>
<comment type="similarity">
    <text evidence="2">Belongs to the chromate ion transporter (CHR) (TC 2.A.51) family.</text>
</comment>
<reference evidence="8" key="1">
    <citation type="submission" date="2023-07" db="EMBL/GenBank/DDBJ databases">
        <title>Genomic Encyclopedia of Type Strains, Phase IV (KMG-IV): sequencing the most valuable type-strain genomes for metagenomic binning, comparative biology and taxonomic classification.</title>
        <authorList>
            <person name="Goeker M."/>
        </authorList>
    </citation>
    <scope>NUCLEOTIDE SEQUENCE [LARGE SCALE GENOMIC DNA]</scope>
    <source>
        <strain evidence="8">DSM 21204</strain>
    </source>
</reference>
<dbReference type="Pfam" id="PF02417">
    <property type="entry name" value="Chromate_transp"/>
    <property type="match status" value="1"/>
</dbReference>
<dbReference type="EMBL" id="JAUSWO010000001">
    <property type="protein sequence ID" value="MDQ0513846.1"/>
    <property type="molecule type" value="Genomic_DNA"/>
</dbReference>
<evidence type="ECO:0000256" key="7">
    <source>
        <dbReference type="SAM" id="Phobius"/>
    </source>
</evidence>
<sequence>MKSKKILKDFLIVLWVIIQITFTSFGGGNALLPNINSVFVKKYQWIDEEEFQQIIITSNLLPGANVIQVLSYIAIKKLGLFWGSLATFLGVLPHVIFAVGIYYGLTYLPIQYLLIINVAILCAIVGMLVGFVINYLKKAKESGIKTLPLIGLTLFTFVFCFLVPAPFNLPAFAILGLLLVIFSIIIVQKIRAKQQVRK</sequence>
<protein>
    <submittedName>
        <fullName evidence="8">Chromate transporter</fullName>
    </submittedName>
</protein>
<dbReference type="RefSeq" id="WP_256547458.1">
    <property type="nucleotide sequence ID" value="NZ_CP101809.1"/>
</dbReference>
<keyword evidence="3" id="KW-1003">Cell membrane</keyword>
<comment type="caution">
    <text evidence="8">The sequence shown here is derived from an EMBL/GenBank/DDBJ whole genome shotgun (WGS) entry which is preliminary data.</text>
</comment>
<dbReference type="InterPro" id="IPR052518">
    <property type="entry name" value="CHR_Transporter"/>
</dbReference>
<feature type="transmembrane region" description="Helical" evidence="7">
    <location>
        <begin position="51"/>
        <end position="73"/>
    </location>
</feature>